<protein>
    <submittedName>
        <fullName evidence="2">Uncharacterized protein</fullName>
    </submittedName>
</protein>
<feature type="chain" id="PRO_5018288222" evidence="1">
    <location>
        <begin position="19"/>
        <end position="79"/>
    </location>
</feature>
<organism evidence="2 3">
    <name type="scientific">Dibothriocephalus latus</name>
    <name type="common">Fish tapeworm</name>
    <name type="synonym">Diphyllobothrium latum</name>
    <dbReference type="NCBI Taxonomy" id="60516"/>
    <lineage>
        <taxon>Eukaryota</taxon>
        <taxon>Metazoa</taxon>
        <taxon>Spiralia</taxon>
        <taxon>Lophotrochozoa</taxon>
        <taxon>Platyhelminthes</taxon>
        <taxon>Cestoda</taxon>
        <taxon>Eucestoda</taxon>
        <taxon>Diphyllobothriidea</taxon>
        <taxon>Diphyllobothriidae</taxon>
        <taxon>Dibothriocephalus</taxon>
    </lineage>
</organism>
<dbReference type="EMBL" id="UYRU01108214">
    <property type="protein sequence ID" value="VDN43523.1"/>
    <property type="molecule type" value="Genomic_DNA"/>
</dbReference>
<gene>
    <name evidence="2" type="ORF">DILT_LOCUS19114</name>
</gene>
<dbReference type="Gene3D" id="1.20.58.1480">
    <property type="match status" value="1"/>
</dbReference>
<evidence type="ECO:0000313" key="3">
    <source>
        <dbReference type="Proteomes" id="UP000281553"/>
    </source>
</evidence>
<feature type="signal peptide" evidence="1">
    <location>
        <begin position="1"/>
        <end position="18"/>
    </location>
</feature>
<name>A0A3P7P0G6_DIBLA</name>
<dbReference type="Proteomes" id="UP000281553">
    <property type="component" value="Unassembled WGS sequence"/>
</dbReference>
<keyword evidence="3" id="KW-1185">Reference proteome</keyword>
<keyword evidence="1" id="KW-0732">Signal</keyword>
<evidence type="ECO:0000256" key="1">
    <source>
        <dbReference type="SAM" id="SignalP"/>
    </source>
</evidence>
<evidence type="ECO:0000313" key="2">
    <source>
        <dbReference type="EMBL" id="VDN43523.1"/>
    </source>
</evidence>
<reference evidence="2 3" key="1">
    <citation type="submission" date="2018-11" db="EMBL/GenBank/DDBJ databases">
        <authorList>
            <consortium name="Pathogen Informatics"/>
        </authorList>
    </citation>
    <scope>NUCLEOTIDE SEQUENCE [LARGE SCALE GENOMIC DNA]</scope>
</reference>
<proteinExistence type="predicted"/>
<accession>A0A3P7P0G6</accession>
<dbReference type="OrthoDB" id="267517at2759"/>
<dbReference type="AlphaFoldDB" id="A0A3P7P0G6"/>
<sequence>MSRWTNTWHLEHWNPTLAVPFSFWLVQNLPLPCSTKAQLLEIDHVVQRLRAILQLTRKVCLGFPPAPIRLWEIDCLWVS</sequence>